<evidence type="ECO:0000256" key="4">
    <source>
        <dbReference type="ARBA" id="ARBA00022692"/>
    </source>
</evidence>
<comment type="function">
    <text evidence="8">Involved in the lipid remodeling steps of GPI-anchor maturation.</text>
</comment>
<feature type="compositionally biased region" description="Polar residues" evidence="9">
    <location>
        <begin position="330"/>
        <end position="351"/>
    </location>
</feature>
<evidence type="ECO:0000256" key="7">
    <source>
        <dbReference type="ARBA" id="ARBA00023136"/>
    </source>
</evidence>
<feature type="transmembrane region" description="Helical" evidence="8">
    <location>
        <begin position="253"/>
        <end position="272"/>
    </location>
</feature>
<keyword evidence="3 8" id="KW-0337">GPI-anchor biosynthesis</keyword>
<feature type="transmembrane region" description="Helical" evidence="8">
    <location>
        <begin position="136"/>
        <end position="155"/>
    </location>
</feature>
<evidence type="ECO:0000313" key="11">
    <source>
        <dbReference type="Proteomes" id="UP001209878"/>
    </source>
</evidence>
<feature type="transmembrane region" description="Helical" evidence="8">
    <location>
        <begin position="195"/>
        <end position="216"/>
    </location>
</feature>
<evidence type="ECO:0000256" key="5">
    <source>
        <dbReference type="ARBA" id="ARBA00022729"/>
    </source>
</evidence>
<comment type="similarity">
    <text evidence="2 8">Belongs to the PGAP3 family.</text>
</comment>
<name>A0AAD9KM58_RIDPI</name>
<evidence type="ECO:0000313" key="10">
    <source>
        <dbReference type="EMBL" id="KAK2173892.1"/>
    </source>
</evidence>
<feature type="transmembrane region" description="Helical" evidence="8">
    <location>
        <begin position="107"/>
        <end position="124"/>
    </location>
</feature>
<feature type="transmembrane region" description="Helical" evidence="8">
    <location>
        <begin position="7"/>
        <end position="26"/>
    </location>
</feature>
<reference evidence="10" key="1">
    <citation type="journal article" date="2023" name="Mol. Biol. Evol.">
        <title>Third-Generation Sequencing Reveals the Adaptive Role of the Epigenome in Three Deep-Sea Polychaetes.</title>
        <authorList>
            <person name="Perez M."/>
            <person name="Aroh O."/>
            <person name="Sun Y."/>
            <person name="Lan Y."/>
            <person name="Juniper S.K."/>
            <person name="Young C.R."/>
            <person name="Angers B."/>
            <person name="Qian P.Y."/>
        </authorList>
    </citation>
    <scope>NUCLEOTIDE SEQUENCE</scope>
    <source>
        <strain evidence="10">R07B-5</strain>
    </source>
</reference>
<dbReference type="GO" id="GO:0006506">
    <property type="term" value="P:GPI anchor biosynthetic process"/>
    <property type="evidence" value="ECO:0007669"/>
    <property type="project" value="UniProtKB-KW"/>
</dbReference>
<feature type="transmembrane region" description="Helical" evidence="8">
    <location>
        <begin position="278"/>
        <end position="302"/>
    </location>
</feature>
<dbReference type="GO" id="GO:0005789">
    <property type="term" value="C:endoplasmic reticulum membrane"/>
    <property type="evidence" value="ECO:0007669"/>
    <property type="project" value="TreeGrafter"/>
</dbReference>
<dbReference type="Proteomes" id="UP001209878">
    <property type="component" value="Unassembled WGS sequence"/>
</dbReference>
<dbReference type="Pfam" id="PF04080">
    <property type="entry name" value="Per1"/>
    <property type="match status" value="1"/>
</dbReference>
<evidence type="ECO:0000256" key="9">
    <source>
        <dbReference type="SAM" id="MobiDB-lite"/>
    </source>
</evidence>
<evidence type="ECO:0000256" key="3">
    <source>
        <dbReference type="ARBA" id="ARBA00022502"/>
    </source>
</evidence>
<comment type="caution">
    <text evidence="8">Lacks conserved residue(s) required for the propagation of feature annotation.</text>
</comment>
<proteinExistence type="inferred from homology"/>
<dbReference type="AlphaFoldDB" id="A0AAD9KM58"/>
<dbReference type="GO" id="GO:0016788">
    <property type="term" value="F:hydrolase activity, acting on ester bonds"/>
    <property type="evidence" value="ECO:0007669"/>
    <property type="project" value="TreeGrafter"/>
</dbReference>
<dbReference type="InterPro" id="IPR007217">
    <property type="entry name" value="Per1-like"/>
</dbReference>
<accession>A0AAD9KM58</accession>
<keyword evidence="4 8" id="KW-0812">Transmembrane</keyword>
<comment type="caution">
    <text evidence="10">The sequence shown here is derived from an EMBL/GenBank/DDBJ whole genome shotgun (WGS) entry which is preliminary data.</text>
</comment>
<evidence type="ECO:0000256" key="6">
    <source>
        <dbReference type="ARBA" id="ARBA00022989"/>
    </source>
</evidence>
<feature type="transmembrane region" description="Helical" evidence="8">
    <location>
        <begin position="228"/>
        <end position="246"/>
    </location>
</feature>
<keyword evidence="5" id="KW-0732">Signal</keyword>
<keyword evidence="11" id="KW-1185">Reference proteome</keyword>
<comment type="subcellular location">
    <subcellularLocation>
        <location evidence="1">Endomembrane system</location>
        <topology evidence="1">Multi-pass membrane protein</topology>
    </subcellularLocation>
    <subcellularLocation>
        <location evidence="8">Golgi apparatus membrane</location>
        <topology evidence="8">Multi-pass membrane protein</topology>
    </subcellularLocation>
</comment>
<evidence type="ECO:0000256" key="1">
    <source>
        <dbReference type="ARBA" id="ARBA00004127"/>
    </source>
</evidence>
<dbReference type="GO" id="GO:0000139">
    <property type="term" value="C:Golgi membrane"/>
    <property type="evidence" value="ECO:0007669"/>
    <property type="project" value="UniProtKB-SubCell"/>
</dbReference>
<keyword evidence="7 8" id="KW-0472">Membrane</keyword>
<protein>
    <recommendedName>
        <fullName evidence="8">Post-GPI attachment to proteins factor 3</fullName>
    </recommendedName>
</protein>
<keyword evidence="8" id="KW-0333">Golgi apparatus</keyword>
<dbReference type="EMBL" id="JAODUO010000844">
    <property type="protein sequence ID" value="KAK2173892.1"/>
    <property type="molecule type" value="Genomic_DNA"/>
</dbReference>
<feature type="transmembrane region" description="Helical" evidence="8">
    <location>
        <begin position="167"/>
        <end position="188"/>
    </location>
</feature>
<sequence>MVNGLGFLYGLVSMATCVVMTTASAGDGSWLFHRCMWDCNKQACRDETGFRSIQPWYLRWLQWSCVDECDYHCMWHTVEEMLQHNRQVPQFHGKWPFVRFYGIQEPASVLFSILNGLPHIYMIFKFRQTISASTPMYIVWHIYAMVGANTWFWSAVFHARDKPFTELMDYCCAFSIVLFSFCILWLRILGTENRLMVGAISTVFLSLYVYHVRYLAQGRFDYGYNMKANIAIGLLNAACWLTWCFRRRREQPYVWKAATVSLSLMLLISLELGDFPPYLWIFDAHSLWHAGTVWLPFLWYSFVIDDSHYLMNLQHKQLKVPAANGDTGASGDTSDVNVDDMQTNGVSSASGDDNIRIRTPFNKSL</sequence>
<keyword evidence="6 8" id="KW-1133">Transmembrane helix</keyword>
<evidence type="ECO:0000256" key="8">
    <source>
        <dbReference type="RuleBase" id="RU365066"/>
    </source>
</evidence>
<organism evidence="10 11">
    <name type="scientific">Ridgeia piscesae</name>
    <name type="common">Tubeworm</name>
    <dbReference type="NCBI Taxonomy" id="27915"/>
    <lineage>
        <taxon>Eukaryota</taxon>
        <taxon>Metazoa</taxon>
        <taxon>Spiralia</taxon>
        <taxon>Lophotrochozoa</taxon>
        <taxon>Annelida</taxon>
        <taxon>Polychaeta</taxon>
        <taxon>Sedentaria</taxon>
        <taxon>Canalipalpata</taxon>
        <taxon>Sabellida</taxon>
        <taxon>Siboglinidae</taxon>
        <taxon>Ridgeia</taxon>
    </lineage>
</organism>
<dbReference type="PANTHER" id="PTHR13148">
    <property type="entry name" value="PER1-RELATED"/>
    <property type="match status" value="1"/>
</dbReference>
<gene>
    <name evidence="10" type="ORF">NP493_846g00029</name>
</gene>
<feature type="region of interest" description="Disordered" evidence="9">
    <location>
        <begin position="323"/>
        <end position="365"/>
    </location>
</feature>
<dbReference type="PANTHER" id="PTHR13148:SF0">
    <property type="entry name" value="POST-GPI ATTACHMENT TO PROTEINS FACTOR 3"/>
    <property type="match status" value="1"/>
</dbReference>
<evidence type="ECO:0000256" key="2">
    <source>
        <dbReference type="ARBA" id="ARBA00006387"/>
    </source>
</evidence>